<evidence type="ECO:0000313" key="8">
    <source>
        <dbReference type="EMBL" id="KAK4281144.1"/>
    </source>
</evidence>
<evidence type="ECO:0000256" key="2">
    <source>
        <dbReference type="ARBA" id="ARBA00023015"/>
    </source>
</evidence>
<keyword evidence="4" id="KW-0804">Transcription</keyword>
<dbReference type="SUPFAM" id="SSF47459">
    <property type="entry name" value="HLH, helix-loop-helix DNA-binding domain"/>
    <property type="match status" value="1"/>
</dbReference>
<accession>A0AAE1N1X8</accession>
<reference evidence="8" key="1">
    <citation type="submission" date="2023-10" db="EMBL/GenBank/DDBJ databases">
        <title>Chromosome-level genome of the transformable northern wattle, Acacia crassicarpa.</title>
        <authorList>
            <person name="Massaro I."/>
            <person name="Sinha N.R."/>
            <person name="Poethig S."/>
            <person name="Leichty A.R."/>
        </authorList>
    </citation>
    <scope>NUCLEOTIDE SEQUENCE</scope>
    <source>
        <strain evidence="8">Acra3RX</strain>
        <tissue evidence="8">Leaf</tissue>
    </source>
</reference>
<evidence type="ECO:0000256" key="5">
    <source>
        <dbReference type="ARBA" id="ARBA00023242"/>
    </source>
</evidence>
<protein>
    <recommendedName>
        <fullName evidence="7">BHLH domain-containing protein</fullName>
    </recommendedName>
</protein>
<comment type="caution">
    <text evidence="8">The sequence shown here is derived from an EMBL/GenBank/DDBJ whole genome shotgun (WGS) entry which is preliminary data.</text>
</comment>
<organism evidence="8 9">
    <name type="scientific">Acacia crassicarpa</name>
    <name type="common">northern wattle</name>
    <dbReference type="NCBI Taxonomy" id="499986"/>
    <lineage>
        <taxon>Eukaryota</taxon>
        <taxon>Viridiplantae</taxon>
        <taxon>Streptophyta</taxon>
        <taxon>Embryophyta</taxon>
        <taxon>Tracheophyta</taxon>
        <taxon>Spermatophyta</taxon>
        <taxon>Magnoliopsida</taxon>
        <taxon>eudicotyledons</taxon>
        <taxon>Gunneridae</taxon>
        <taxon>Pentapetalae</taxon>
        <taxon>rosids</taxon>
        <taxon>fabids</taxon>
        <taxon>Fabales</taxon>
        <taxon>Fabaceae</taxon>
        <taxon>Caesalpinioideae</taxon>
        <taxon>mimosoid clade</taxon>
        <taxon>Acacieae</taxon>
        <taxon>Acacia</taxon>
    </lineage>
</organism>
<dbReference type="GO" id="GO:0000978">
    <property type="term" value="F:RNA polymerase II cis-regulatory region sequence-specific DNA binding"/>
    <property type="evidence" value="ECO:0007669"/>
    <property type="project" value="TreeGrafter"/>
</dbReference>
<sequence length="313" mass="34694">MEGQSNQEKHQKMTSFNPGGSSNRVSHSAEDFAAKYGNVNQGTFLPEPFHNYVEYLTEASPYLPNITADYALGSLPSVNGFNRTETNYFYNDPEKAFCFKAPVASAGTDLRKVGVWGSNSEGHQSKKFAASQLNHHAEGQAPWRAESIGEERSASKLDPRVKVAEPGFLPKSRSSSSKQKAITTDRQRRQRIADNLKALHGLLPAPSEGCSAYVLDDIIDYVKYLQLQIKELSGRRLQGESTAMPLTFREGYGHYINQQMLNEPLEEMMGKLVEENPAAAAQLLESKGLFMLPLSLAEDLRLSMQMFGGVPRV</sequence>
<evidence type="ECO:0000256" key="6">
    <source>
        <dbReference type="SAM" id="MobiDB-lite"/>
    </source>
</evidence>
<name>A0AAE1N1X8_9FABA</name>
<dbReference type="PANTHER" id="PTHR16223:SF109">
    <property type="entry name" value="BHLH DOMAIN-CONTAINING PROTEIN"/>
    <property type="match status" value="1"/>
</dbReference>
<dbReference type="GO" id="GO:0005634">
    <property type="term" value="C:nucleus"/>
    <property type="evidence" value="ECO:0007669"/>
    <property type="project" value="UniProtKB-SubCell"/>
</dbReference>
<feature type="domain" description="BHLH" evidence="7">
    <location>
        <begin position="176"/>
        <end position="225"/>
    </location>
</feature>
<keyword evidence="2" id="KW-0805">Transcription regulation</keyword>
<evidence type="ECO:0000256" key="4">
    <source>
        <dbReference type="ARBA" id="ARBA00023163"/>
    </source>
</evidence>
<keyword evidence="9" id="KW-1185">Reference proteome</keyword>
<evidence type="ECO:0000256" key="1">
    <source>
        <dbReference type="ARBA" id="ARBA00004123"/>
    </source>
</evidence>
<evidence type="ECO:0000259" key="7">
    <source>
        <dbReference type="PROSITE" id="PS50888"/>
    </source>
</evidence>
<feature type="compositionally biased region" description="Basic and acidic residues" evidence="6">
    <location>
        <begin position="147"/>
        <end position="163"/>
    </location>
</feature>
<gene>
    <name evidence="8" type="ORF">QN277_012669</name>
</gene>
<dbReference type="GO" id="GO:0000981">
    <property type="term" value="F:DNA-binding transcription factor activity, RNA polymerase II-specific"/>
    <property type="evidence" value="ECO:0007669"/>
    <property type="project" value="TreeGrafter"/>
</dbReference>
<feature type="region of interest" description="Disordered" evidence="6">
    <location>
        <begin position="138"/>
        <end position="187"/>
    </location>
</feature>
<dbReference type="EMBL" id="JAWXYG010000002">
    <property type="protein sequence ID" value="KAK4281144.1"/>
    <property type="molecule type" value="Genomic_DNA"/>
</dbReference>
<dbReference type="InterPro" id="IPR045239">
    <property type="entry name" value="bHLH95_bHLH"/>
</dbReference>
<evidence type="ECO:0000256" key="3">
    <source>
        <dbReference type="ARBA" id="ARBA00023125"/>
    </source>
</evidence>
<evidence type="ECO:0000313" key="9">
    <source>
        <dbReference type="Proteomes" id="UP001293593"/>
    </source>
</evidence>
<dbReference type="InterPro" id="IPR045843">
    <property type="entry name" value="IND-like"/>
</dbReference>
<dbReference type="AlphaFoldDB" id="A0AAE1N1X8"/>
<dbReference type="Proteomes" id="UP001293593">
    <property type="component" value="Unassembled WGS sequence"/>
</dbReference>
<keyword evidence="5" id="KW-0539">Nucleus</keyword>
<dbReference type="Gene3D" id="4.10.280.10">
    <property type="entry name" value="Helix-loop-helix DNA-binding domain"/>
    <property type="match status" value="1"/>
</dbReference>
<keyword evidence="3" id="KW-0238">DNA-binding</keyword>
<feature type="compositionally biased region" description="Polar residues" evidence="6">
    <location>
        <begin position="13"/>
        <end position="25"/>
    </location>
</feature>
<dbReference type="InterPro" id="IPR011598">
    <property type="entry name" value="bHLH_dom"/>
</dbReference>
<dbReference type="InterPro" id="IPR036638">
    <property type="entry name" value="HLH_DNA-bd_sf"/>
</dbReference>
<dbReference type="CDD" id="cd11393">
    <property type="entry name" value="bHLH_AtbHLH_like"/>
    <property type="match status" value="1"/>
</dbReference>
<feature type="region of interest" description="Disordered" evidence="6">
    <location>
        <begin position="1"/>
        <end position="25"/>
    </location>
</feature>
<dbReference type="GO" id="GO:0046983">
    <property type="term" value="F:protein dimerization activity"/>
    <property type="evidence" value="ECO:0007669"/>
    <property type="project" value="InterPro"/>
</dbReference>
<dbReference type="PANTHER" id="PTHR16223">
    <property type="entry name" value="TRANSCRIPTION FACTOR BHLH83-RELATED"/>
    <property type="match status" value="1"/>
</dbReference>
<comment type="subcellular location">
    <subcellularLocation>
        <location evidence="1">Nucleus</location>
    </subcellularLocation>
</comment>
<dbReference type="PROSITE" id="PS50888">
    <property type="entry name" value="BHLH"/>
    <property type="match status" value="1"/>
</dbReference>
<proteinExistence type="predicted"/>
<feature type="compositionally biased region" description="Polar residues" evidence="6">
    <location>
        <begin position="172"/>
        <end position="182"/>
    </location>
</feature>